<dbReference type="KEGG" id="ccp:CHC_T00006364001"/>
<proteinExistence type="predicted"/>
<sequence length="123" mass="14072">MPIASVIFNGKQSVWLKIRKRRLVRLHDGLVPKTECSQPLILVMHVFSYEYRRKSQWKDMCSIVEPNKFYSLENCLCSNYGILQLNPNLSSLMSLHVGPSACTLNRIVCMSGKPDTQVLTRPC</sequence>
<organism evidence="1 2">
    <name type="scientific">Chondrus crispus</name>
    <name type="common">Carrageen Irish moss</name>
    <name type="synonym">Polymorpha crispa</name>
    <dbReference type="NCBI Taxonomy" id="2769"/>
    <lineage>
        <taxon>Eukaryota</taxon>
        <taxon>Rhodophyta</taxon>
        <taxon>Florideophyceae</taxon>
        <taxon>Rhodymeniophycidae</taxon>
        <taxon>Gigartinales</taxon>
        <taxon>Gigartinaceae</taxon>
        <taxon>Chondrus</taxon>
    </lineage>
</organism>
<evidence type="ECO:0000313" key="2">
    <source>
        <dbReference type="Proteomes" id="UP000012073"/>
    </source>
</evidence>
<dbReference type="Gramene" id="CDF38873">
    <property type="protein sequence ID" value="CDF38873"/>
    <property type="gene ID" value="CHC_T00006364001"/>
</dbReference>
<reference evidence="2" key="1">
    <citation type="journal article" date="2013" name="Proc. Natl. Acad. Sci. U.S.A.">
        <title>Genome structure and metabolic features in the red seaweed Chondrus crispus shed light on evolution of the Archaeplastida.</title>
        <authorList>
            <person name="Collen J."/>
            <person name="Porcel B."/>
            <person name="Carre W."/>
            <person name="Ball S.G."/>
            <person name="Chaparro C."/>
            <person name="Tonon T."/>
            <person name="Barbeyron T."/>
            <person name="Michel G."/>
            <person name="Noel B."/>
            <person name="Valentin K."/>
            <person name="Elias M."/>
            <person name="Artiguenave F."/>
            <person name="Arun A."/>
            <person name="Aury J.M."/>
            <person name="Barbosa-Neto J.F."/>
            <person name="Bothwell J.H."/>
            <person name="Bouget F.Y."/>
            <person name="Brillet L."/>
            <person name="Cabello-Hurtado F."/>
            <person name="Capella-Gutierrez S."/>
            <person name="Charrier B."/>
            <person name="Cladiere L."/>
            <person name="Cock J.M."/>
            <person name="Coelho S.M."/>
            <person name="Colleoni C."/>
            <person name="Czjzek M."/>
            <person name="Da Silva C."/>
            <person name="Delage L."/>
            <person name="Denoeud F."/>
            <person name="Deschamps P."/>
            <person name="Dittami S.M."/>
            <person name="Gabaldon T."/>
            <person name="Gachon C.M."/>
            <person name="Groisillier A."/>
            <person name="Herve C."/>
            <person name="Jabbari K."/>
            <person name="Katinka M."/>
            <person name="Kloareg B."/>
            <person name="Kowalczyk N."/>
            <person name="Labadie K."/>
            <person name="Leblanc C."/>
            <person name="Lopez P.J."/>
            <person name="McLachlan D.H."/>
            <person name="Meslet-Cladiere L."/>
            <person name="Moustafa A."/>
            <person name="Nehr Z."/>
            <person name="Nyvall Collen P."/>
            <person name="Panaud O."/>
            <person name="Partensky F."/>
            <person name="Poulain J."/>
            <person name="Rensing S.A."/>
            <person name="Rousvoal S."/>
            <person name="Samson G."/>
            <person name="Symeonidi A."/>
            <person name="Weissenbach J."/>
            <person name="Zambounis A."/>
            <person name="Wincker P."/>
            <person name="Boyen C."/>
        </authorList>
    </citation>
    <scope>NUCLEOTIDE SEQUENCE [LARGE SCALE GENOMIC DNA]</scope>
    <source>
        <strain evidence="2">cv. Stackhouse</strain>
    </source>
</reference>
<gene>
    <name evidence="1" type="ORF">CHC_T00006364001</name>
</gene>
<dbReference type="EMBL" id="HG001975">
    <property type="protein sequence ID" value="CDF38873.1"/>
    <property type="molecule type" value="Genomic_DNA"/>
</dbReference>
<accession>R7QM69</accession>
<dbReference type="GeneID" id="17326494"/>
<protein>
    <submittedName>
        <fullName evidence="1">Uncharacterized protein</fullName>
    </submittedName>
</protein>
<dbReference type="RefSeq" id="XP_005718778.1">
    <property type="nucleotide sequence ID" value="XM_005718721.1"/>
</dbReference>
<dbReference type="Proteomes" id="UP000012073">
    <property type="component" value="Unassembled WGS sequence"/>
</dbReference>
<evidence type="ECO:0000313" key="1">
    <source>
        <dbReference type="EMBL" id="CDF38873.1"/>
    </source>
</evidence>
<keyword evidence="2" id="KW-1185">Reference proteome</keyword>
<dbReference type="AlphaFoldDB" id="R7QM69"/>
<name>R7QM69_CHOCR</name>